<dbReference type="PRINTS" id="PR00380">
    <property type="entry name" value="KINESINHEAVY"/>
</dbReference>
<keyword evidence="19" id="KW-1185">Reference proteome</keyword>
<dbReference type="AlphaFoldDB" id="A0A2J6SL40"/>
<keyword evidence="12" id="KW-0131">Cell cycle</keyword>
<feature type="region of interest" description="Disordered" evidence="16">
    <location>
        <begin position="1"/>
        <end position="72"/>
    </location>
</feature>
<evidence type="ECO:0000259" key="17">
    <source>
        <dbReference type="PROSITE" id="PS50067"/>
    </source>
</evidence>
<keyword evidence="3" id="KW-0597">Phosphoprotein</keyword>
<keyword evidence="6 14" id="KW-0547">Nucleotide-binding</keyword>
<dbReference type="GeneID" id="36585498"/>
<dbReference type="InterPro" id="IPR027417">
    <property type="entry name" value="P-loop_NTPase"/>
</dbReference>
<keyword evidence="2" id="KW-0963">Cytoplasm</keyword>
<evidence type="ECO:0000256" key="15">
    <source>
        <dbReference type="SAM" id="Coils"/>
    </source>
</evidence>
<dbReference type="InterPro" id="IPR047149">
    <property type="entry name" value="KIF11-like"/>
</dbReference>
<dbReference type="GO" id="GO:0005876">
    <property type="term" value="C:spindle microtubule"/>
    <property type="evidence" value="ECO:0007669"/>
    <property type="project" value="TreeGrafter"/>
</dbReference>
<dbReference type="STRING" id="1095630.A0A2J6SL40"/>
<dbReference type="InterPro" id="IPR047241">
    <property type="entry name" value="KIF11-like_kin_motor_dom"/>
</dbReference>
<dbReference type="GO" id="GO:0000073">
    <property type="term" value="P:initial mitotic spindle pole body separation"/>
    <property type="evidence" value="ECO:0007669"/>
    <property type="project" value="UniProtKB-ARBA"/>
</dbReference>
<dbReference type="GO" id="GO:0008574">
    <property type="term" value="F:plus-end-directed microtubule motor activity"/>
    <property type="evidence" value="ECO:0007669"/>
    <property type="project" value="TreeGrafter"/>
</dbReference>
<dbReference type="GO" id="GO:0072686">
    <property type="term" value="C:mitotic spindle"/>
    <property type="evidence" value="ECO:0007669"/>
    <property type="project" value="TreeGrafter"/>
</dbReference>
<proteinExistence type="inferred from homology"/>
<sequence>MAGLPRPASVVPTRKSSMRPPPRPSTTRSHSVAPPSSRIDRSGAASPAESMVSIATTQGGTKRKERDFEQEDEETNINVVVRCRGRNEREVRENSGVVLSTEGVKAKSLELSMGPSALSNKTYHFDKVFSSAADQAMIYDDVVTPILDEMIAGYNCTIFAYGQTGTGKTYTMSGDMTETFGMLSEAAGIIPRVLQSLFNKLEIDDAESSVKCSFIELYNEELRDLISADETAKLKIYDDNSGKRGVSTVVQGMEESHIKTANEGLKLLQQGSHKRQVAATKCNDLSSRSHTVFTITAYIKRTAENGEDYVSAGKLNLVDLAGSENIQRSGAENKRAAEAGLINKSLLTLGRVINALVDRSSHIPYRESKLTRLLQDSLGGRTKTCIIATVSPAKSNLEETISTLDYAFRAKNIRNKPQVNQMINKKTLLKDFTLEIERLKSELIATRQKNGVYLTNENFEEITVESESRRILSEEQAAKIETMEINLRNKVQELYTLTSSFMTLKKDNDGTKAVLDETKGVLEQTEFVLANTRQALAEEKMLRKAHQETEEQLSTVGTELMSTLSKTVNDVGGLHEKNRRKSDLHMLNRNTWGLSQAQVSEVTSIVESRVEEFRIQQQELMGAVSSRMQSFVAGELEKLSSTQAFLEANVSAFEGSEKEVSEQTKSAKEEMDAVLEEIKTLREGVKDRVGEGLQGLSAAAERISAEVISELGAFHTQLHTSYSSLGRDFKSLFEDLLKHIDAQKTEADALRHQLNTASELAMQANAAASTKLEDILREEKEQAAADRQTLLCQITSLVMAQGETQDARLTAKIGEVQKDVLSSKESFEASRVQYGQGMDAWNDKEGKLVEEVLRSRETLKSKLKEDWVAANKHNASLQQATKSVHAETVRIVDEQMKDIESQMRALDDFVTRARSQNAQHHDSHAQSLQSLSGTVKSSYSNIGSHFTSTHERVRALGDEMSTKTATLQDSLEPLDSVLRKPLSTLRENITSTQLQDYQPTGETPQKVQYSYPTTLPRTEAHETLLAVLRRPSSSSSGMRSPSKSTTSTVPVIFNDTPSTLHSQLREFSASVPAGSSRPREHDQRPTTSGSTGLREMDINVTSVPAPSASSNEEQVTSIPSFKRSVTANRGNLPVLKSGKKSVVPAEGRENTNILAQSMGRRRSPRTG</sequence>
<dbReference type="PROSITE" id="PS00411">
    <property type="entry name" value="KINESIN_MOTOR_1"/>
    <property type="match status" value="1"/>
</dbReference>
<feature type="region of interest" description="Disordered" evidence="16">
    <location>
        <begin position="1029"/>
        <end position="1055"/>
    </location>
</feature>
<name>A0A2J6SL40_9HELO</name>
<feature type="region of interest" description="Disordered" evidence="16">
    <location>
        <begin position="1103"/>
        <end position="1122"/>
    </location>
</feature>
<keyword evidence="4" id="KW-0132">Cell division</keyword>
<comment type="similarity">
    <text evidence="13">Belongs to the TRAFAC class myosin-kinesin ATPase superfamily. Kinesin family. KIN-5/BimC subfamily.</text>
</comment>
<feature type="region of interest" description="Disordered" evidence="16">
    <location>
        <begin position="1131"/>
        <end position="1167"/>
    </location>
</feature>
<dbReference type="GO" id="GO:0005524">
    <property type="term" value="F:ATP binding"/>
    <property type="evidence" value="ECO:0007669"/>
    <property type="project" value="UniProtKB-UniRule"/>
</dbReference>
<dbReference type="GO" id="GO:0008017">
    <property type="term" value="F:microtubule binding"/>
    <property type="evidence" value="ECO:0007669"/>
    <property type="project" value="InterPro"/>
</dbReference>
<feature type="region of interest" description="Disordered" evidence="16">
    <location>
        <begin position="1069"/>
        <end position="1093"/>
    </location>
</feature>
<evidence type="ECO:0000256" key="9">
    <source>
        <dbReference type="ARBA" id="ARBA00023054"/>
    </source>
</evidence>
<evidence type="ECO:0000256" key="4">
    <source>
        <dbReference type="ARBA" id="ARBA00022618"/>
    </source>
</evidence>
<dbReference type="EMBL" id="KZ613912">
    <property type="protein sequence ID" value="PMD51491.1"/>
    <property type="molecule type" value="Genomic_DNA"/>
</dbReference>
<evidence type="ECO:0000256" key="12">
    <source>
        <dbReference type="ARBA" id="ARBA00023306"/>
    </source>
</evidence>
<comment type="subcellular location">
    <subcellularLocation>
        <location evidence="1">Cytoplasm</location>
        <location evidence="1">Cytoskeleton</location>
    </subcellularLocation>
</comment>
<keyword evidence="7" id="KW-0498">Mitosis</keyword>
<keyword evidence="5" id="KW-0493">Microtubule</keyword>
<evidence type="ECO:0000256" key="16">
    <source>
        <dbReference type="SAM" id="MobiDB-lite"/>
    </source>
</evidence>
<dbReference type="OrthoDB" id="3176171at2759"/>
<keyword evidence="11" id="KW-0206">Cytoskeleton</keyword>
<dbReference type="FunFam" id="3.40.850.10:FF:000051">
    <property type="entry name" value="Kinesin-like protein bimC"/>
    <property type="match status" value="1"/>
</dbReference>
<gene>
    <name evidence="18" type="ORF">K444DRAFT_574056</name>
</gene>
<dbReference type="InterPro" id="IPR025901">
    <property type="entry name" value="Kinesin-assoc_MT-bd_dom"/>
</dbReference>
<evidence type="ECO:0000256" key="11">
    <source>
        <dbReference type="ARBA" id="ARBA00023212"/>
    </source>
</evidence>
<evidence type="ECO:0000256" key="3">
    <source>
        <dbReference type="ARBA" id="ARBA00022553"/>
    </source>
</evidence>
<evidence type="ECO:0000256" key="6">
    <source>
        <dbReference type="ARBA" id="ARBA00022741"/>
    </source>
</evidence>
<dbReference type="FunCoup" id="A0A2J6SL40">
    <property type="interactions" value="1043"/>
</dbReference>
<dbReference type="PROSITE" id="PS50067">
    <property type="entry name" value="KINESIN_MOTOR_2"/>
    <property type="match status" value="1"/>
</dbReference>
<evidence type="ECO:0000313" key="19">
    <source>
        <dbReference type="Proteomes" id="UP000235371"/>
    </source>
</evidence>
<dbReference type="PANTHER" id="PTHR47970">
    <property type="entry name" value="KINESIN-LIKE PROTEIN KIF11"/>
    <property type="match status" value="1"/>
</dbReference>
<evidence type="ECO:0000256" key="14">
    <source>
        <dbReference type="PROSITE-ProRule" id="PRU00283"/>
    </source>
</evidence>
<evidence type="ECO:0000256" key="8">
    <source>
        <dbReference type="ARBA" id="ARBA00022840"/>
    </source>
</evidence>
<dbReference type="SMART" id="SM00129">
    <property type="entry name" value="KISc"/>
    <property type="match status" value="1"/>
</dbReference>
<evidence type="ECO:0000256" key="5">
    <source>
        <dbReference type="ARBA" id="ARBA00022701"/>
    </source>
</evidence>
<dbReference type="InterPro" id="IPR019821">
    <property type="entry name" value="Kinesin_motor_CS"/>
</dbReference>
<evidence type="ECO:0000256" key="1">
    <source>
        <dbReference type="ARBA" id="ARBA00004245"/>
    </source>
</evidence>
<dbReference type="Proteomes" id="UP000235371">
    <property type="component" value="Unassembled WGS sequence"/>
</dbReference>
<dbReference type="GO" id="GO:0005634">
    <property type="term" value="C:nucleus"/>
    <property type="evidence" value="ECO:0007669"/>
    <property type="project" value="TreeGrafter"/>
</dbReference>
<dbReference type="GO" id="GO:0051301">
    <property type="term" value="P:cell division"/>
    <property type="evidence" value="ECO:0007669"/>
    <property type="project" value="UniProtKB-KW"/>
</dbReference>
<dbReference type="RefSeq" id="XP_024728395.1">
    <property type="nucleotide sequence ID" value="XM_024877421.1"/>
</dbReference>
<dbReference type="Pfam" id="PF00225">
    <property type="entry name" value="Kinesin"/>
    <property type="match status" value="1"/>
</dbReference>
<protein>
    <submittedName>
        <fullName evidence="18">Kinesin-domain-containing protein</fullName>
    </submittedName>
</protein>
<evidence type="ECO:0000313" key="18">
    <source>
        <dbReference type="EMBL" id="PMD51491.1"/>
    </source>
</evidence>
<evidence type="ECO:0000256" key="13">
    <source>
        <dbReference type="ARBA" id="ARBA00034704"/>
    </source>
</evidence>
<dbReference type="CDD" id="cd01364">
    <property type="entry name" value="KISc_BimC_Eg5"/>
    <property type="match status" value="1"/>
</dbReference>
<dbReference type="InParanoid" id="A0A2J6SL40"/>
<dbReference type="GO" id="GO:0007018">
    <property type="term" value="P:microtubule-based movement"/>
    <property type="evidence" value="ECO:0007669"/>
    <property type="project" value="InterPro"/>
</dbReference>
<organism evidence="18 19">
    <name type="scientific">Hyaloscypha bicolor E</name>
    <dbReference type="NCBI Taxonomy" id="1095630"/>
    <lineage>
        <taxon>Eukaryota</taxon>
        <taxon>Fungi</taxon>
        <taxon>Dikarya</taxon>
        <taxon>Ascomycota</taxon>
        <taxon>Pezizomycotina</taxon>
        <taxon>Leotiomycetes</taxon>
        <taxon>Helotiales</taxon>
        <taxon>Hyaloscyphaceae</taxon>
        <taxon>Hyaloscypha</taxon>
        <taxon>Hyaloscypha bicolor</taxon>
    </lineage>
</organism>
<evidence type="ECO:0000256" key="2">
    <source>
        <dbReference type="ARBA" id="ARBA00022490"/>
    </source>
</evidence>
<dbReference type="SUPFAM" id="SSF52540">
    <property type="entry name" value="P-loop containing nucleoside triphosphate hydrolases"/>
    <property type="match status" value="1"/>
</dbReference>
<evidence type="ECO:0000256" key="10">
    <source>
        <dbReference type="ARBA" id="ARBA00023175"/>
    </source>
</evidence>
<dbReference type="Gene3D" id="3.40.850.10">
    <property type="entry name" value="Kinesin motor domain"/>
    <property type="match status" value="1"/>
</dbReference>
<reference evidence="18 19" key="1">
    <citation type="submission" date="2016-04" db="EMBL/GenBank/DDBJ databases">
        <title>A degradative enzymes factory behind the ericoid mycorrhizal symbiosis.</title>
        <authorList>
            <consortium name="DOE Joint Genome Institute"/>
            <person name="Martino E."/>
            <person name="Morin E."/>
            <person name="Grelet G."/>
            <person name="Kuo A."/>
            <person name="Kohler A."/>
            <person name="Daghino S."/>
            <person name="Barry K."/>
            <person name="Choi C."/>
            <person name="Cichocki N."/>
            <person name="Clum A."/>
            <person name="Copeland A."/>
            <person name="Hainaut M."/>
            <person name="Haridas S."/>
            <person name="Labutti K."/>
            <person name="Lindquist E."/>
            <person name="Lipzen A."/>
            <person name="Khouja H.-R."/>
            <person name="Murat C."/>
            <person name="Ohm R."/>
            <person name="Olson A."/>
            <person name="Spatafora J."/>
            <person name="Veneault-Fourrey C."/>
            <person name="Henrissat B."/>
            <person name="Grigoriev I."/>
            <person name="Martin F."/>
            <person name="Perotto S."/>
        </authorList>
    </citation>
    <scope>NUCLEOTIDE SEQUENCE [LARGE SCALE GENOMIC DNA]</scope>
    <source>
        <strain evidence="18 19">E</strain>
    </source>
</reference>
<keyword evidence="10 14" id="KW-0505">Motor protein</keyword>
<feature type="compositionally biased region" description="Low complexity" evidence="16">
    <location>
        <begin position="1029"/>
        <end position="1051"/>
    </location>
</feature>
<dbReference type="InterPro" id="IPR036961">
    <property type="entry name" value="Kinesin_motor_dom_sf"/>
</dbReference>
<keyword evidence="8 14" id="KW-0067">ATP-binding</keyword>
<dbReference type="Pfam" id="PF13931">
    <property type="entry name" value="Microtub_bind"/>
    <property type="match status" value="1"/>
</dbReference>
<feature type="coiled-coil region" evidence="15">
    <location>
        <begin position="657"/>
        <end position="684"/>
    </location>
</feature>
<dbReference type="PANTHER" id="PTHR47970:SF12">
    <property type="entry name" value="KINESIN FAMILY MEMBER 11"/>
    <property type="match status" value="1"/>
</dbReference>
<feature type="domain" description="Kinesin motor" evidence="17">
    <location>
        <begin position="76"/>
        <end position="413"/>
    </location>
</feature>
<keyword evidence="9 15" id="KW-0175">Coiled coil</keyword>
<accession>A0A2J6SL40</accession>
<evidence type="ECO:0000256" key="7">
    <source>
        <dbReference type="ARBA" id="ARBA00022776"/>
    </source>
</evidence>
<feature type="binding site" evidence="14">
    <location>
        <begin position="162"/>
        <end position="169"/>
    </location>
    <ligand>
        <name>ATP</name>
        <dbReference type="ChEBI" id="CHEBI:30616"/>
    </ligand>
</feature>
<dbReference type="InterPro" id="IPR001752">
    <property type="entry name" value="Kinesin_motor_dom"/>
</dbReference>